<evidence type="ECO:0000256" key="9">
    <source>
        <dbReference type="ARBA" id="ARBA00023224"/>
    </source>
</evidence>
<dbReference type="GO" id="GO:0005178">
    <property type="term" value="F:integrin binding"/>
    <property type="evidence" value="ECO:0007669"/>
    <property type="project" value="Ensembl"/>
</dbReference>
<proteinExistence type="inferred from homology"/>
<evidence type="ECO:0000256" key="11">
    <source>
        <dbReference type="RuleBase" id="RU000688"/>
    </source>
</evidence>
<comment type="similarity">
    <text evidence="11">Belongs to the G-protein coupled receptor 1 family.</text>
</comment>
<keyword evidence="7 11" id="KW-0675">Receptor</keyword>
<keyword evidence="4 13" id="KW-1133">Transmembrane helix</keyword>
<dbReference type="RefSeq" id="XP_004668421.1">
    <property type="nucleotide sequence ID" value="XM_004668364.2"/>
</dbReference>
<feature type="transmembrane region" description="Helical" evidence="13">
    <location>
        <begin position="281"/>
        <end position="300"/>
    </location>
</feature>
<feature type="transmembrane region" description="Helical" evidence="13">
    <location>
        <begin position="196"/>
        <end position="218"/>
    </location>
</feature>
<gene>
    <name evidence="15" type="primary">S1pr3</name>
</gene>
<dbReference type="PROSITE" id="PS50262">
    <property type="entry name" value="G_PROTEIN_RECEP_F1_2"/>
    <property type="match status" value="1"/>
</dbReference>
<dbReference type="Proteomes" id="UP000694385">
    <property type="component" value="Unassembled WGS sequence"/>
</dbReference>
<accession>A0A8C5KED0</accession>
<evidence type="ECO:0000256" key="13">
    <source>
        <dbReference type="SAM" id="Phobius"/>
    </source>
</evidence>
<evidence type="ECO:0000256" key="12">
    <source>
        <dbReference type="SAM" id="MobiDB-lite"/>
    </source>
</evidence>
<feature type="disulfide bond" evidence="10">
    <location>
        <begin position="178"/>
        <end position="185"/>
    </location>
</feature>
<dbReference type="PRINTS" id="PR01524">
    <property type="entry name" value="EDG3RECEPTOR"/>
</dbReference>
<feature type="transmembrane region" description="Helical" evidence="13">
    <location>
        <begin position="40"/>
        <end position="62"/>
    </location>
</feature>
<feature type="transmembrane region" description="Helical" evidence="13">
    <location>
        <begin position="239"/>
        <end position="261"/>
    </location>
</feature>
<dbReference type="InterPro" id="IPR004061">
    <property type="entry name" value="S1P_rcpt"/>
</dbReference>
<dbReference type="FunFam" id="1.20.1070.10:FF:000098">
    <property type="entry name" value="Sphingosine 1-phosphate receptor 1"/>
    <property type="match status" value="1"/>
</dbReference>
<keyword evidence="9 11" id="KW-0807">Transducer</keyword>
<dbReference type="Ensembl" id="ENSJJAT00000014303.1">
    <property type="protein sequence ID" value="ENSJJAP00000007882.1"/>
    <property type="gene ID" value="ENSJJAG00000012199.1"/>
</dbReference>
<keyword evidence="5 11" id="KW-0297">G-protein coupled receptor</keyword>
<keyword evidence="3 11" id="KW-0812">Transmembrane</keyword>
<dbReference type="GO" id="GO:0098793">
    <property type="term" value="C:presynapse"/>
    <property type="evidence" value="ECO:0007669"/>
    <property type="project" value="Ensembl"/>
</dbReference>
<evidence type="ECO:0000256" key="6">
    <source>
        <dbReference type="ARBA" id="ARBA00023136"/>
    </source>
</evidence>
<dbReference type="PRINTS" id="PR01523">
    <property type="entry name" value="S1PRECEPTOR"/>
</dbReference>
<dbReference type="OMA" id="LYTKKYV"/>
<evidence type="ECO:0000313" key="16">
    <source>
        <dbReference type="Proteomes" id="UP000694385"/>
    </source>
</evidence>
<organism evidence="15 16">
    <name type="scientific">Jaculus jaculus</name>
    <name type="common">Lesser Egyptian jerboa</name>
    <dbReference type="NCBI Taxonomy" id="51337"/>
    <lineage>
        <taxon>Eukaryota</taxon>
        <taxon>Metazoa</taxon>
        <taxon>Chordata</taxon>
        <taxon>Craniata</taxon>
        <taxon>Vertebrata</taxon>
        <taxon>Euteleostomi</taxon>
        <taxon>Mammalia</taxon>
        <taxon>Eutheria</taxon>
        <taxon>Euarchontoglires</taxon>
        <taxon>Glires</taxon>
        <taxon>Rodentia</taxon>
        <taxon>Myomorpha</taxon>
        <taxon>Dipodoidea</taxon>
        <taxon>Dipodidae</taxon>
        <taxon>Dipodinae</taxon>
        <taxon>Jaculus</taxon>
    </lineage>
</organism>
<evidence type="ECO:0000256" key="7">
    <source>
        <dbReference type="ARBA" id="ARBA00023170"/>
    </source>
</evidence>
<dbReference type="InterPro" id="IPR000276">
    <property type="entry name" value="GPCR_Rhodpsn"/>
</dbReference>
<keyword evidence="10" id="KW-1015">Disulfide bond</keyword>
<reference evidence="15" key="1">
    <citation type="submission" date="2025-08" db="UniProtKB">
        <authorList>
            <consortium name="Ensembl"/>
        </authorList>
    </citation>
    <scope>IDENTIFICATION</scope>
</reference>
<evidence type="ECO:0000256" key="4">
    <source>
        <dbReference type="ARBA" id="ARBA00022989"/>
    </source>
</evidence>
<dbReference type="GO" id="GO:0007219">
    <property type="term" value="P:Notch signaling pathway"/>
    <property type="evidence" value="ECO:0007669"/>
    <property type="project" value="Ensembl"/>
</dbReference>
<dbReference type="GeneTree" id="ENSGT01050000244887"/>
<dbReference type="CTD" id="1903"/>
<dbReference type="OrthoDB" id="9874984at2759"/>
<protein>
    <submittedName>
        <fullName evidence="15">Sphingosine-1-phosphate receptor 3</fullName>
    </submittedName>
</protein>
<evidence type="ECO:0000259" key="14">
    <source>
        <dbReference type="PROSITE" id="PS50262"/>
    </source>
</evidence>
<evidence type="ECO:0000256" key="10">
    <source>
        <dbReference type="PIRSR" id="PIRSR604061-50"/>
    </source>
</evidence>
<dbReference type="InterPro" id="IPR004062">
    <property type="entry name" value="EDG3_rcpt"/>
</dbReference>
<keyword evidence="8" id="KW-0325">Glycoprotein</keyword>
<dbReference type="PANTHER" id="PTHR22750">
    <property type="entry name" value="G-PROTEIN COUPLED RECEPTOR"/>
    <property type="match status" value="1"/>
</dbReference>
<name>A0A8C5KED0_JACJA</name>
<dbReference type="InterPro" id="IPR017452">
    <property type="entry name" value="GPCR_Rhodpsn_7TM"/>
</dbReference>
<sequence>MAATLAPGHQPTLGNETLQAHYGYVGKLKGRLRDPPEGSMLTTVLFLVICSFIILENLMVLIAIWKNNKFHNRMYFFIGNLALCDLLAGIVYKVNILMSGRKTFSLSLTVWFIREGSMFVALGASTCSLLAIAMERHLTMIKMRPYDANKKHRVFLLIGMCWVIAFSLGALPILGWNCLENFPDCSTILPLYSKKYIAFCISIFIAILVTIVILYARIYFLVKSSSRRVANHNSERSMALLRTVVIVVSVFIACWSPLFILFLIDVACKVKECSILFKSQWFIMLAVLNSAMNPVIYTLASKEMRRAFFRLVCGCLVRGKEARASPMQPALDPSRSKSSTSNNSIHSPKLKEDLPHVATPSCIPGPNRTVQNGILCK</sequence>
<feature type="disulfide bond" evidence="10">
    <location>
        <begin position="268"/>
        <end position="273"/>
    </location>
</feature>
<feature type="domain" description="G-protein coupled receptors family 1 profile" evidence="14">
    <location>
        <begin position="56"/>
        <end position="297"/>
    </location>
</feature>
<reference evidence="15" key="2">
    <citation type="submission" date="2025-09" db="UniProtKB">
        <authorList>
            <consortium name="Ensembl"/>
        </authorList>
    </citation>
    <scope>IDENTIFICATION</scope>
</reference>
<dbReference type="PROSITE" id="PS00237">
    <property type="entry name" value="G_PROTEIN_RECEP_F1_1"/>
    <property type="match status" value="1"/>
</dbReference>
<dbReference type="RefSeq" id="XP_044987716.1">
    <property type="nucleotide sequence ID" value="XM_045131781.1"/>
</dbReference>
<dbReference type="SUPFAM" id="SSF81321">
    <property type="entry name" value="Family A G protein-coupled receptor-like"/>
    <property type="match status" value="1"/>
</dbReference>
<dbReference type="Pfam" id="PF00001">
    <property type="entry name" value="7tm_1"/>
    <property type="match status" value="1"/>
</dbReference>
<dbReference type="GeneID" id="101606428"/>
<dbReference type="CDD" id="cd15345">
    <property type="entry name" value="7tmA_S1PR3_Edg3"/>
    <property type="match status" value="1"/>
</dbReference>
<keyword evidence="6 13" id="KW-0472">Membrane</keyword>
<feature type="compositionally biased region" description="Low complexity" evidence="12">
    <location>
        <begin position="336"/>
        <end position="347"/>
    </location>
</feature>
<evidence type="ECO:0000256" key="8">
    <source>
        <dbReference type="ARBA" id="ARBA00023180"/>
    </source>
</evidence>
<feature type="transmembrane region" description="Helical" evidence="13">
    <location>
        <begin position="112"/>
        <end position="133"/>
    </location>
</feature>
<dbReference type="SMART" id="SM01381">
    <property type="entry name" value="7TM_GPCR_Srsx"/>
    <property type="match status" value="1"/>
</dbReference>
<keyword evidence="2" id="KW-1003">Cell membrane</keyword>
<dbReference type="Gene3D" id="1.20.1070.10">
    <property type="entry name" value="Rhodopsin 7-helix transmembrane proteins"/>
    <property type="match status" value="1"/>
</dbReference>
<dbReference type="GO" id="GO:0038036">
    <property type="term" value="F:sphingosine-1-phosphate receptor activity"/>
    <property type="evidence" value="ECO:0007669"/>
    <property type="project" value="InterPro"/>
</dbReference>
<dbReference type="PRINTS" id="PR00237">
    <property type="entry name" value="GPCRRHODOPSN"/>
</dbReference>
<feature type="transmembrane region" description="Helical" evidence="13">
    <location>
        <begin position="74"/>
        <end position="92"/>
    </location>
</feature>
<dbReference type="GO" id="GO:0032651">
    <property type="term" value="P:regulation of interleukin-1 beta production"/>
    <property type="evidence" value="ECO:0007669"/>
    <property type="project" value="Ensembl"/>
</dbReference>
<evidence type="ECO:0000256" key="1">
    <source>
        <dbReference type="ARBA" id="ARBA00004651"/>
    </source>
</evidence>
<feature type="region of interest" description="Disordered" evidence="12">
    <location>
        <begin position="326"/>
        <end position="350"/>
    </location>
</feature>
<evidence type="ECO:0000256" key="2">
    <source>
        <dbReference type="ARBA" id="ARBA00022475"/>
    </source>
</evidence>
<evidence type="ECO:0000256" key="3">
    <source>
        <dbReference type="ARBA" id="ARBA00022692"/>
    </source>
</evidence>
<dbReference type="GO" id="GO:0006954">
    <property type="term" value="P:inflammatory response"/>
    <property type="evidence" value="ECO:0007669"/>
    <property type="project" value="Ensembl"/>
</dbReference>
<keyword evidence="16" id="KW-1185">Reference proteome</keyword>
<dbReference type="AlphaFoldDB" id="A0A8C5KED0"/>
<evidence type="ECO:0000313" key="15">
    <source>
        <dbReference type="Ensembl" id="ENSJJAP00000007882.1"/>
    </source>
</evidence>
<evidence type="ECO:0000256" key="5">
    <source>
        <dbReference type="ARBA" id="ARBA00023040"/>
    </source>
</evidence>
<feature type="transmembrane region" description="Helical" evidence="13">
    <location>
        <begin position="154"/>
        <end position="176"/>
    </location>
</feature>
<comment type="subcellular location">
    <subcellularLocation>
        <location evidence="1">Cell membrane</location>
        <topology evidence="1">Multi-pass membrane protein</topology>
    </subcellularLocation>
</comment>
<dbReference type="GO" id="GO:0005886">
    <property type="term" value="C:plasma membrane"/>
    <property type="evidence" value="ECO:0007669"/>
    <property type="project" value="UniProtKB-SubCell"/>
</dbReference>
<dbReference type="GO" id="GO:1903141">
    <property type="term" value="P:negative regulation of establishment of endothelial barrier"/>
    <property type="evidence" value="ECO:0007669"/>
    <property type="project" value="Ensembl"/>
</dbReference>
<dbReference type="GO" id="GO:0007193">
    <property type="term" value="P:adenylate cyclase-inhibiting G protein-coupled receptor signaling pathway"/>
    <property type="evidence" value="ECO:0007669"/>
    <property type="project" value="Ensembl"/>
</dbReference>